<dbReference type="STRING" id="1447872.A0A1J9PA40"/>
<dbReference type="EMBL" id="LGRN01000300">
    <property type="protein sequence ID" value="OJD13433.1"/>
    <property type="molecule type" value="Genomic_DNA"/>
</dbReference>
<comment type="caution">
    <text evidence="1">The sequence shown here is derived from an EMBL/GenBank/DDBJ whole genome shotgun (WGS) entry which is preliminary data.</text>
</comment>
<dbReference type="VEuPathDB" id="FungiDB:AJ78_06105"/>
<dbReference type="SUPFAM" id="SSF53098">
    <property type="entry name" value="Ribonuclease H-like"/>
    <property type="match status" value="1"/>
</dbReference>
<sequence>MQHGRNGGMAYYSPCPWTEISIDFIVEPPEPCHPETDGSAEPANQSLKTYIRKFTNFAQDDWSGYLASAELAMNANAQQEQKFQVNHHQDAAPEYRVNDTVWLNLKNVSTLRPSKKLDVQNEKFK</sequence>
<protein>
    <submittedName>
        <fullName evidence="1">Uncharacterized protein</fullName>
    </submittedName>
</protein>
<dbReference type="GO" id="GO:0003676">
    <property type="term" value="F:nucleic acid binding"/>
    <property type="evidence" value="ECO:0007669"/>
    <property type="project" value="InterPro"/>
</dbReference>
<dbReference type="OrthoDB" id="4509506at2759"/>
<dbReference type="Gene3D" id="3.30.420.10">
    <property type="entry name" value="Ribonuclease H-like superfamily/Ribonuclease H"/>
    <property type="match status" value="1"/>
</dbReference>
<evidence type="ECO:0000313" key="1">
    <source>
        <dbReference type="EMBL" id="OJD13433.1"/>
    </source>
</evidence>
<keyword evidence="2" id="KW-1185">Reference proteome</keyword>
<dbReference type="AlphaFoldDB" id="A0A1J9PA40"/>
<evidence type="ECO:0000313" key="2">
    <source>
        <dbReference type="Proteomes" id="UP000182235"/>
    </source>
</evidence>
<dbReference type="Proteomes" id="UP000182235">
    <property type="component" value="Unassembled WGS sequence"/>
</dbReference>
<organism evidence="1 2">
    <name type="scientific">Emergomyces pasteurianus Ep9510</name>
    <dbReference type="NCBI Taxonomy" id="1447872"/>
    <lineage>
        <taxon>Eukaryota</taxon>
        <taxon>Fungi</taxon>
        <taxon>Dikarya</taxon>
        <taxon>Ascomycota</taxon>
        <taxon>Pezizomycotina</taxon>
        <taxon>Eurotiomycetes</taxon>
        <taxon>Eurotiomycetidae</taxon>
        <taxon>Onygenales</taxon>
        <taxon>Ajellomycetaceae</taxon>
        <taxon>Emergomyces</taxon>
    </lineage>
</organism>
<name>A0A1J9PA40_9EURO</name>
<dbReference type="InterPro" id="IPR012337">
    <property type="entry name" value="RNaseH-like_sf"/>
</dbReference>
<feature type="non-terminal residue" evidence="1">
    <location>
        <position position="125"/>
    </location>
</feature>
<reference evidence="1 2" key="1">
    <citation type="submission" date="2015-07" db="EMBL/GenBank/DDBJ databases">
        <title>Emmonsia species relationships and genome sequence.</title>
        <authorList>
            <consortium name="The Broad Institute Genomics Platform"/>
            <person name="Cuomo C.A."/>
            <person name="Munoz J.F."/>
            <person name="Imamovic A."/>
            <person name="Priest M.E."/>
            <person name="Young S."/>
            <person name="Clay O.K."/>
            <person name="McEwen J.G."/>
        </authorList>
    </citation>
    <scope>NUCLEOTIDE SEQUENCE [LARGE SCALE GENOMIC DNA]</scope>
    <source>
        <strain evidence="1 2">UAMH 9510</strain>
    </source>
</reference>
<accession>A0A1J9PA40</accession>
<gene>
    <name evidence="1" type="ORF">AJ78_06105</name>
</gene>
<proteinExistence type="predicted"/>
<dbReference type="InterPro" id="IPR036397">
    <property type="entry name" value="RNaseH_sf"/>
</dbReference>